<proteinExistence type="predicted"/>
<dbReference type="SUPFAM" id="SSF55729">
    <property type="entry name" value="Acyl-CoA N-acyltransferases (Nat)"/>
    <property type="match status" value="1"/>
</dbReference>
<dbReference type="GO" id="GO:0016747">
    <property type="term" value="F:acyltransferase activity, transferring groups other than amino-acyl groups"/>
    <property type="evidence" value="ECO:0007669"/>
    <property type="project" value="InterPro"/>
</dbReference>
<dbReference type="Pfam" id="PF00583">
    <property type="entry name" value="Acetyltransf_1"/>
    <property type="match status" value="1"/>
</dbReference>
<dbReference type="OrthoDB" id="2639622at2"/>
<sequence>MDASGRLPAAGGDAEASDTLAYGTASRGDVAELIAFWLIAGENDARPVDTLDAIARLIERDPDAVIVARRDGRIVGTVVAGYDGWRAHLYRLAVHPDARRAGIARELMRLAEERFRAFGVTRADAMVLEGNELGQSLWTSLGYAPQAEWRRWVRPL</sequence>
<evidence type="ECO:0000259" key="3">
    <source>
        <dbReference type="PROSITE" id="PS51186"/>
    </source>
</evidence>
<organism evidence="4 5">
    <name type="scientific">Agromyces protaetiae</name>
    <dbReference type="NCBI Taxonomy" id="2509455"/>
    <lineage>
        <taxon>Bacteria</taxon>
        <taxon>Bacillati</taxon>
        <taxon>Actinomycetota</taxon>
        <taxon>Actinomycetes</taxon>
        <taxon>Micrococcales</taxon>
        <taxon>Microbacteriaceae</taxon>
        <taxon>Agromyces</taxon>
    </lineage>
</organism>
<dbReference type="Gene3D" id="3.40.630.30">
    <property type="match status" value="1"/>
</dbReference>
<feature type="domain" description="N-acetyltransferase" evidence="3">
    <location>
        <begin position="20"/>
        <end position="156"/>
    </location>
</feature>
<dbReference type="AlphaFoldDB" id="A0A4P6FG28"/>
<dbReference type="KEGG" id="agf:ET445_05315"/>
<reference evidence="4 5" key="1">
    <citation type="submission" date="2019-01" db="EMBL/GenBank/DDBJ databases">
        <title>Genome sequencing of strain FW100M-8.</title>
        <authorList>
            <person name="Heo J."/>
            <person name="Kim S.-J."/>
            <person name="Kim J.-S."/>
            <person name="Hong S.-B."/>
            <person name="Kwon S.-W."/>
        </authorList>
    </citation>
    <scope>NUCLEOTIDE SEQUENCE [LARGE SCALE GENOMIC DNA]</scope>
    <source>
        <strain evidence="4 5">FW100M-8</strain>
    </source>
</reference>
<dbReference type="InterPro" id="IPR016181">
    <property type="entry name" value="Acyl_CoA_acyltransferase"/>
</dbReference>
<dbReference type="PANTHER" id="PTHR43877:SF1">
    <property type="entry name" value="ACETYLTRANSFERASE"/>
    <property type="match status" value="1"/>
</dbReference>
<evidence type="ECO:0000256" key="1">
    <source>
        <dbReference type="ARBA" id="ARBA00022679"/>
    </source>
</evidence>
<dbReference type="EMBL" id="CP035491">
    <property type="protein sequence ID" value="QAY74876.1"/>
    <property type="molecule type" value="Genomic_DNA"/>
</dbReference>
<dbReference type="InterPro" id="IPR000182">
    <property type="entry name" value="GNAT_dom"/>
</dbReference>
<name>A0A4P6FG28_9MICO</name>
<dbReference type="PANTHER" id="PTHR43877">
    <property type="entry name" value="AMINOALKYLPHOSPHONATE N-ACETYLTRANSFERASE-RELATED-RELATED"/>
    <property type="match status" value="1"/>
</dbReference>
<dbReference type="Proteomes" id="UP000291259">
    <property type="component" value="Chromosome"/>
</dbReference>
<dbReference type="CDD" id="cd04301">
    <property type="entry name" value="NAT_SF"/>
    <property type="match status" value="1"/>
</dbReference>
<keyword evidence="2" id="KW-0012">Acyltransferase</keyword>
<evidence type="ECO:0000313" key="5">
    <source>
        <dbReference type="Proteomes" id="UP000291259"/>
    </source>
</evidence>
<accession>A0A4P6FG28</accession>
<evidence type="ECO:0000313" key="4">
    <source>
        <dbReference type="EMBL" id="QAY74876.1"/>
    </source>
</evidence>
<keyword evidence="1 4" id="KW-0808">Transferase</keyword>
<gene>
    <name evidence="4" type="ORF">ET445_05315</name>
</gene>
<protein>
    <submittedName>
        <fullName evidence="4">GNAT family N-acetyltransferase</fullName>
    </submittedName>
</protein>
<dbReference type="PROSITE" id="PS51186">
    <property type="entry name" value="GNAT"/>
    <property type="match status" value="1"/>
</dbReference>
<evidence type="ECO:0000256" key="2">
    <source>
        <dbReference type="ARBA" id="ARBA00023315"/>
    </source>
</evidence>
<dbReference type="InterPro" id="IPR050832">
    <property type="entry name" value="Bact_Acetyltransf"/>
</dbReference>
<keyword evidence="5" id="KW-1185">Reference proteome</keyword>